<protein>
    <submittedName>
        <fullName evidence="2">Uncharacterized protein</fullName>
    </submittedName>
</protein>
<dbReference type="AlphaFoldDB" id="A0A9R0HZF0"/>
<name>A0A9R0HZF0_SPIOL</name>
<dbReference type="PANTHER" id="PTHR35687:SF1">
    <property type="entry name" value="OS07G0516700 PROTEIN"/>
    <property type="match status" value="1"/>
</dbReference>
<reference evidence="2" key="2">
    <citation type="submission" date="2025-08" db="UniProtKB">
        <authorList>
            <consortium name="RefSeq"/>
        </authorList>
    </citation>
    <scope>IDENTIFICATION</scope>
    <source>
        <tissue evidence="2">Leaf</tissue>
    </source>
</reference>
<proteinExistence type="predicted"/>
<evidence type="ECO:0000313" key="1">
    <source>
        <dbReference type="Proteomes" id="UP000813463"/>
    </source>
</evidence>
<accession>A0A9R0HZF0</accession>
<dbReference type="PANTHER" id="PTHR35687">
    <property type="entry name" value="OS07G0516700 PROTEIN"/>
    <property type="match status" value="1"/>
</dbReference>
<keyword evidence="1" id="KW-1185">Reference proteome</keyword>
<reference evidence="1" key="1">
    <citation type="journal article" date="2021" name="Nat. Commun.">
        <title>Genomic analyses provide insights into spinach domestication and the genetic basis of agronomic traits.</title>
        <authorList>
            <person name="Cai X."/>
            <person name="Sun X."/>
            <person name="Xu C."/>
            <person name="Sun H."/>
            <person name="Wang X."/>
            <person name="Ge C."/>
            <person name="Zhang Z."/>
            <person name="Wang Q."/>
            <person name="Fei Z."/>
            <person name="Jiao C."/>
            <person name="Wang Q."/>
        </authorList>
    </citation>
    <scope>NUCLEOTIDE SEQUENCE [LARGE SCALE GENOMIC DNA]</scope>
    <source>
        <strain evidence="1">cv. Varoflay</strain>
    </source>
</reference>
<sequence length="138" mass="15659">MALLFKRNNSNSYGYTIMEKEDPQDRKQREAQFLIYKTLKQADQIIVKRQSRPSWLKLRICKLKVRIGKRFLRLRKSMLSNMVKTKTGVYKHVMLQLKNFKQLFRVGGCGGGGGGGGGVFVHEGGAGNIGRLPQPLFT</sequence>
<dbReference type="RefSeq" id="XP_021839836.2">
    <property type="nucleotide sequence ID" value="XM_021984144.2"/>
</dbReference>
<gene>
    <name evidence="2" type="primary">LOC110779658</name>
</gene>
<dbReference type="GeneID" id="110779658"/>
<dbReference type="KEGG" id="soe:110779658"/>
<dbReference type="Proteomes" id="UP000813463">
    <property type="component" value="Chromosome 6"/>
</dbReference>
<evidence type="ECO:0000313" key="2">
    <source>
        <dbReference type="RefSeq" id="XP_021839836.2"/>
    </source>
</evidence>
<organism evidence="1 2">
    <name type="scientific">Spinacia oleracea</name>
    <name type="common">Spinach</name>
    <dbReference type="NCBI Taxonomy" id="3562"/>
    <lineage>
        <taxon>Eukaryota</taxon>
        <taxon>Viridiplantae</taxon>
        <taxon>Streptophyta</taxon>
        <taxon>Embryophyta</taxon>
        <taxon>Tracheophyta</taxon>
        <taxon>Spermatophyta</taxon>
        <taxon>Magnoliopsida</taxon>
        <taxon>eudicotyledons</taxon>
        <taxon>Gunneridae</taxon>
        <taxon>Pentapetalae</taxon>
        <taxon>Caryophyllales</taxon>
        <taxon>Chenopodiaceae</taxon>
        <taxon>Chenopodioideae</taxon>
        <taxon>Anserineae</taxon>
        <taxon>Spinacia</taxon>
    </lineage>
</organism>